<accession>A0A1H2JHS8</accession>
<keyword evidence="8" id="KW-0675">Receptor</keyword>
<evidence type="ECO:0000256" key="8">
    <source>
        <dbReference type="ARBA" id="ARBA00023170"/>
    </source>
</evidence>
<dbReference type="RefSeq" id="WP_092237156.1">
    <property type="nucleotide sequence ID" value="NZ_FNLL01000012.1"/>
</dbReference>
<dbReference type="SUPFAM" id="SSF56935">
    <property type="entry name" value="Porins"/>
    <property type="match status" value="1"/>
</dbReference>
<evidence type="ECO:0000256" key="6">
    <source>
        <dbReference type="ARBA" id="ARBA00023077"/>
    </source>
</evidence>
<dbReference type="InterPro" id="IPR012910">
    <property type="entry name" value="Plug_dom"/>
</dbReference>
<keyword evidence="6 11" id="KW-0798">TonB box</keyword>
<dbReference type="AlphaFoldDB" id="A0A1H2JHS8"/>
<dbReference type="Pfam" id="PF00593">
    <property type="entry name" value="TonB_dep_Rec_b-barrel"/>
    <property type="match status" value="1"/>
</dbReference>
<dbReference type="CDD" id="cd01347">
    <property type="entry name" value="ligand_gated_channel"/>
    <property type="match status" value="1"/>
</dbReference>
<evidence type="ECO:0000256" key="7">
    <source>
        <dbReference type="ARBA" id="ARBA00023136"/>
    </source>
</evidence>
<dbReference type="PROSITE" id="PS52016">
    <property type="entry name" value="TONB_DEPENDENT_REC_3"/>
    <property type="match status" value="1"/>
</dbReference>
<name>A0A1H2JHS8_9BACT</name>
<evidence type="ECO:0000256" key="4">
    <source>
        <dbReference type="ARBA" id="ARBA00022692"/>
    </source>
</evidence>
<evidence type="ECO:0000313" key="15">
    <source>
        <dbReference type="Proteomes" id="UP000199608"/>
    </source>
</evidence>
<dbReference type="GO" id="GO:0044718">
    <property type="term" value="P:siderophore transmembrane transport"/>
    <property type="evidence" value="ECO:0007669"/>
    <property type="project" value="TreeGrafter"/>
</dbReference>
<dbReference type="InterPro" id="IPR000531">
    <property type="entry name" value="Beta-barrel_TonB"/>
</dbReference>
<dbReference type="Gene3D" id="2.170.130.10">
    <property type="entry name" value="TonB-dependent receptor, plug domain"/>
    <property type="match status" value="1"/>
</dbReference>
<dbReference type="Gene3D" id="2.40.170.20">
    <property type="entry name" value="TonB-dependent receptor, beta-barrel domain"/>
    <property type="match status" value="1"/>
</dbReference>
<keyword evidence="3 10" id="KW-1134">Transmembrane beta strand</keyword>
<dbReference type="InterPro" id="IPR037066">
    <property type="entry name" value="Plug_dom_sf"/>
</dbReference>
<dbReference type="InterPro" id="IPR039426">
    <property type="entry name" value="TonB-dep_rcpt-like"/>
</dbReference>
<keyword evidence="9 10" id="KW-0998">Cell outer membrane</keyword>
<reference evidence="15" key="1">
    <citation type="submission" date="2016-10" db="EMBL/GenBank/DDBJ databases">
        <authorList>
            <person name="Varghese N."/>
            <person name="Submissions S."/>
        </authorList>
    </citation>
    <scope>NUCLEOTIDE SEQUENCE [LARGE SCALE GENOMIC DNA]</scope>
    <source>
        <strain evidence="15">DSM 3384</strain>
    </source>
</reference>
<keyword evidence="2 10" id="KW-0813">Transport</keyword>
<dbReference type="Proteomes" id="UP000199608">
    <property type="component" value="Unassembled WGS sequence"/>
</dbReference>
<evidence type="ECO:0000259" key="12">
    <source>
        <dbReference type="Pfam" id="PF00593"/>
    </source>
</evidence>
<dbReference type="PANTHER" id="PTHR30069">
    <property type="entry name" value="TONB-DEPENDENT OUTER MEMBRANE RECEPTOR"/>
    <property type="match status" value="1"/>
</dbReference>
<evidence type="ECO:0000256" key="10">
    <source>
        <dbReference type="PROSITE-ProRule" id="PRU01360"/>
    </source>
</evidence>
<dbReference type="InterPro" id="IPR036942">
    <property type="entry name" value="Beta-barrel_TonB_sf"/>
</dbReference>
<keyword evidence="7 10" id="KW-0472">Membrane</keyword>
<dbReference type="GO" id="GO:0009279">
    <property type="term" value="C:cell outer membrane"/>
    <property type="evidence" value="ECO:0007669"/>
    <property type="project" value="UniProtKB-SubCell"/>
</dbReference>
<dbReference type="Pfam" id="PF07715">
    <property type="entry name" value="Plug"/>
    <property type="match status" value="1"/>
</dbReference>
<dbReference type="PANTHER" id="PTHR30069:SF29">
    <property type="entry name" value="HEMOGLOBIN AND HEMOGLOBIN-HAPTOGLOBIN-BINDING PROTEIN 1-RELATED"/>
    <property type="match status" value="1"/>
</dbReference>
<keyword evidence="15" id="KW-1185">Reference proteome</keyword>
<evidence type="ECO:0000313" key="14">
    <source>
        <dbReference type="EMBL" id="SDU55726.1"/>
    </source>
</evidence>
<proteinExistence type="inferred from homology"/>
<dbReference type="GO" id="GO:0015344">
    <property type="term" value="F:siderophore uptake transmembrane transporter activity"/>
    <property type="evidence" value="ECO:0007669"/>
    <property type="project" value="TreeGrafter"/>
</dbReference>
<evidence type="ECO:0000256" key="11">
    <source>
        <dbReference type="RuleBase" id="RU003357"/>
    </source>
</evidence>
<comment type="similarity">
    <text evidence="10 11">Belongs to the TonB-dependent receptor family.</text>
</comment>
<protein>
    <submittedName>
        <fullName evidence="14">Iron complex outermembrane recepter protein</fullName>
    </submittedName>
</protein>
<feature type="domain" description="TonB-dependent receptor-like beta-barrel" evidence="12">
    <location>
        <begin position="220"/>
        <end position="649"/>
    </location>
</feature>
<sequence>MKRCLVGLIFLAVFLPAYGMALEIKEPVHKMDELVVTSTNKINAINTPASLSIITGTELEEMGAKNVIEALGKIPGVVDSSAKRGTVVIRGNKSAMAGGPVILIDGIPQKIGDSRYSEFDFIPVAQIERIEVLRSAGIAYGPGAARGVINIITKKAKQEGIHGDVSAAYGSWDTHDETASLHGRQNQYDYMLNVGNHHTDGYEQEEENRLSVLARLGYNLSDQTRIGIWVNHMDYDMETAYGFRKYLWQLENYRRDIHFPKSETDSDLIWHTEKEQQNSIIALELSHKDEKKFIDSALSWTGYDETDKSLAYLFDKPSSVYHNDSEQDTYTVSISGGYHFNFGAISYTPSIGLNYESIDNDVSRIYPFDPGKNTDAYNFDLQEKTYGIFWDNDFLFQEKWGFKTGGRLDRTEVKLQDKVPNIADEDRTMFSYFMAPSYRFTDKANLYVSAGRNYWFPTPRYYAWAVEDGGTFNPPENLEPEEVMTYEIGYKHMLNKAFNINATLYFSDYKDKFGSVYEGTTSRGRGNIGDAEAKGIELEADGRVCSFFGYRLAGTYQDIQWTSGTVSAKLHPSNTTDKHADIAGKQIYWVPEFSGLVGLDFFPLEGLKLSMDINYMGERYVDYLNRIKYPSKTTVDARISYAWNQWKFWVLGKNIFDEDLEYVSNTAGTLTSADGEPKNAYYVQDGAYFEAGVSYSF</sequence>
<keyword evidence="4 10" id="KW-0812">Transmembrane</keyword>
<evidence type="ECO:0000256" key="5">
    <source>
        <dbReference type="ARBA" id="ARBA00022729"/>
    </source>
</evidence>
<evidence type="ECO:0000256" key="3">
    <source>
        <dbReference type="ARBA" id="ARBA00022452"/>
    </source>
</evidence>
<dbReference type="EMBL" id="FNLL01000012">
    <property type="protein sequence ID" value="SDU55726.1"/>
    <property type="molecule type" value="Genomic_DNA"/>
</dbReference>
<evidence type="ECO:0000256" key="2">
    <source>
        <dbReference type="ARBA" id="ARBA00022448"/>
    </source>
</evidence>
<gene>
    <name evidence="14" type="ORF">SAMN04487931_11286</name>
</gene>
<evidence type="ECO:0000256" key="9">
    <source>
        <dbReference type="ARBA" id="ARBA00023237"/>
    </source>
</evidence>
<organism evidence="14 15">
    <name type="scientific">Desulfobacula phenolica</name>
    <dbReference type="NCBI Taxonomy" id="90732"/>
    <lineage>
        <taxon>Bacteria</taxon>
        <taxon>Pseudomonadati</taxon>
        <taxon>Thermodesulfobacteriota</taxon>
        <taxon>Desulfobacteria</taxon>
        <taxon>Desulfobacterales</taxon>
        <taxon>Desulfobacteraceae</taxon>
        <taxon>Desulfobacula</taxon>
    </lineage>
</organism>
<evidence type="ECO:0000256" key="1">
    <source>
        <dbReference type="ARBA" id="ARBA00004571"/>
    </source>
</evidence>
<keyword evidence="5" id="KW-0732">Signal</keyword>
<evidence type="ECO:0000259" key="13">
    <source>
        <dbReference type="Pfam" id="PF07715"/>
    </source>
</evidence>
<feature type="domain" description="TonB-dependent receptor plug" evidence="13">
    <location>
        <begin position="45"/>
        <end position="148"/>
    </location>
</feature>
<comment type="subcellular location">
    <subcellularLocation>
        <location evidence="1 10">Cell outer membrane</location>
        <topology evidence="1 10">Multi-pass membrane protein</topology>
    </subcellularLocation>
</comment>